<gene>
    <name evidence="1" type="ORF">A1359_14510</name>
</gene>
<dbReference type="AlphaFoldDB" id="A0A177N080"/>
<evidence type="ECO:0000313" key="2">
    <source>
        <dbReference type="Proteomes" id="UP000078476"/>
    </source>
</evidence>
<dbReference type="RefSeq" id="WP_066985852.1">
    <property type="nucleotide sequence ID" value="NZ_LUUI01000142.1"/>
</dbReference>
<comment type="caution">
    <text evidence="1">The sequence shown here is derived from an EMBL/GenBank/DDBJ whole genome shotgun (WGS) entry which is preliminary data.</text>
</comment>
<dbReference type="Proteomes" id="UP000078476">
    <property type="component" value="Unassembled WGS sequence"/>
</dbReference>
<accession>A0A177N080</accession>
<sequence>MVIKVPGTKQSKGTLLTEATHYSKANRQELDEIAAKRELLMLNLFSPDWDRLAARPTGTIESLVAQSVGLVPDLAAADFIDEAKRFFYARNDSASISKLNTFLRRLADARENIAPLGELHPIEGKETRFKKSDFLAFAGRLGWELPEEFKRFVAVPEIDDPEPKTETTRKTIGKGTRRSQLHLLIWRVYQSLVSTTDKVTAQDVWQEIRFRFAEYDTDKIIQEVTADVIEWRSCYGNEPSLSRGTFDKTLSNLKKKPPF</sequence>
<reference evidence="1 2" key="1">
    <citation type="submission" date="2016-03" db="EMBL/GenBank/DDBJ databases">
        <authorList>
            <person name="Ploux O."/>
        </authorList>
    </citation>
    <scope>NUCLEOTIDE SEQUENCE [LARGE SCALE GENOMIC DNA]</scope>
    <source>
        <strain evidence="1 2">R-45370</strain>
    </source>
</reference>
<dbReference type="EMBL" id="LUUI01000142">
    <property type="protein sequence ID" value="OAI11356.1"/>
    <property type="molecule type" value="Genomic_DNA"/>
</dbReference>
<organism evidence="1 2">
    <name type="scientific">Methylomonas lenta</name>
    <dbReference type="NCBI Taxonomy" id="980561"/>
    <lineage>
        <taxon>Bacteria</taxon>
        <taxon>Pseudomonadati</taxon>
        <taxon>Pseudomonadota</taxon>
        <taxon>Gammaproteobacteria</taxon>
        <taxon>Methylococcales</taxon>
        <taxon>Methylococcaceae</taxon>
        <taxon>Methylomonas</taxon>
    </lineage>
</organism>
<evidence type="ECO:0000313" key="1">
    <source>
        <dbReference type="EMBL" id="OAI11356.1"/>
    </source>
</evidence>
<proteinExistence type="predicted"/>
<protein>
    <submittedName>
        <fullName evidence="1">Uncharacterized protein</fullName>
    </submittedName>
</protein>
<name>A0A177N080_9GAMM</name>
<dbReference type="OrthoDB" id="9999522at2"/>
<keyword evidence="2" id="KW-1185">Reference proteome</keyword>
<dbReference type="STRING" id="980561.A1359_14510"/>